<dbReference type="GeneID" id="117238110"/>
<dbReference type="RefSeq" id="XP_033358645.1">
    <property type="nucleotide sequence ID" value="XM_033502754.1"/>
</dbReference>
<dbReference type="Proteomes" id="UP000504631">
    <property type="component" value="Unplaced"/>
</dbReference>
<gene>
    <name evidence="3" type="primary">LOC117238110</name>
</gene>
<organism evidence="2 3">
    <name type="scientific">Bombus vosnesenskii</name>
    <dbReference type="NCBI Taxonomy" id="207650"/>
    <lineage>
        <taxon>Eukaryota</taxon>
        <taxon>Metazoa</taxon>
        <taxon>Ecdysozoa</taxon>
        <taxon>Arthropoda</taxon>
        <taxon>Hexapoda</taxon>
        <taxon>Insecta</taxon>
        <taxon>Pterygota</taxon>
        <taxon>Neoptera</taxon>
        <taxon>Endopterygota</taxon>
        <taxon>Hymenoptera</taxon>
        <taxon>Apocrita</taxon>
        <taxon>Aculeata</taxon>
        <taxon>Apoidea</taxon>
        <taxon>Anthophila</taxon>
        <taxon>Apidae</taxon>
        <taxon>Bombus</taxon>
        <taxon>Pyrobombus</taxon>
    </lineage>
</organism>
<sequence length="440" mass="51343">MEAIWNRMQLERPPNATCHIERHKFDASAFLLTLDKIIKDITSQELLHKEAAILSRLIYRMKRKFRNDKGVKSMSKINKVLLKYLSLSLEKEYENLKSYVGIDEKYITLSSKQMVEYVLVKTQGFAKLILRLEQVSKHAAYFLKCRISLGHAWSTAITAFAVVSRIWILSRYLVKKACTWYNDLYQYLYSFEFVGLPWLPKDYELTNDLKSWLSVPWIDNPISSIPSNYGLKNTMFKLITPREYDSDEDLNCDIQDYNKETKSENTFSWVENKNAIHVSVPSEIKNGVSNDDAGEIVDRHTFNLKYIQNTSIADRKEHKIFTKIEETKGNTAYIKGSNRESYFDDVRDEFVTKKKKKNSEKNLMVKNTSKGLITFDAVNNISDLTILLNKESYPGLDKLKWNMIRNKSKRLLDKLEICSDGSKQSIPLKKIMKRIKNWIA</sequence>
<keyword evidence="2" id="KW-1185">Reference proteome</keyword>
<reference evidence="3" key="1">
    <citation type="submission" date="2025-08" db="UniProtKB">
        <authorList>
            <consortium name="RefSeq"/>
        </authorList>
    </citation>
    <scope>IDENTIFICATION</scope>
    <source>
        <tissue evidence="3">Muscle</tissue>
    </source>
</reference>
<name>A0A6J3KZZ0_9HYME</name>
<dbReference type="Pfam" id="PF14780">
    <property type="entry name" value="NEPRO_N"/>
    <property type="match status" value="1"/>
</dbReference>
<feature type="domain" description="Nucleolus and neural progenitor protein-like N-terminal" evidence="1">
    <location>
        <begin position="5"/>
        <end position="185"/>
    </location>
</feature>
<dbReference type="PANTHER" id="PTHR34761:SF1">
    <property type="entry name" value="NUCLEOLUS AND NEURAL PROGENITOR PROTEIN"/>
    <property type="match status" value="1"/>
</dbReference>
<evidence type="ECO:0000313" key="2">
    <source>
        <dbReference type="Proteomes" id="UP000504631"/>
    </source>
</evidence>
<dbReference type="InterPro" id="IPR027951">
    <property type="entry name" value="Nepro_N"/>
</dbReference>
<evidence type="ECO:0000313" key="3">
    <source>
        <dbReference type="RefSeq" id="XP_033358645.1"/>
    </source>
</evidence>
<protein>
    <submittedName>
        <fullName evidence="3">Uncharacterized protein LOC117238110 isoform X1</fullName>
    </submittedName>
</protein>
<accession>A0A6J3KZZ0</accession>
<dbReference type="InterPro" id="IPR052835">
    <property type="entry name" value="Nepro"/>
</dbReference>
<dbReference type="KEGG" id="bvk:117238110"/>
<dbReference type="PANTHER" id="PTHR34761">
    <property type="entry name" value="NUCLEOLUS AND NEURAL PROGENITOR PROTEIN"/>
    <property type="match status" value="1"/>
</dbReference>
<dbReference type="AlphaFoldDB" id="A0A6J3KZZ0"/>
<dbReference type="GO" id="GO:0005634">
    <property type="term" value="C:nucleus"/>
    <property type="evidence" value="ECO:0007669"/>
    <property type="project" value="TreeGrafter"/>
</dbReference>
<evidence type="ECO:0000259" key="1">
    <source>
        <dbReference type="Pfam" id="PF14780"/>
    </source>
</evidence>
<proteinExistence type="predicted"/>
<dbReference type="GO" id="GO:0045747">
    <property type="term" value="P:positive regulation of Notch signaling pathway"/>
    <property type="evidence" value="ECO:0007669"/>
    <property type="project" value="TreeGrafter"/>
</dbReference>